<comment type="caution">
    <text evidence="5">The sequence shown here is derived from an EMBL/GenBank/DDBJ whole genome shotgun (WGS) entry which is preliminary data.</text>
</comment>
<comment type="similarity">
    <text evidence="1">Belongs to the leucine-binding protein family.</text>
</comment>
<keyword evidence="2 3" id="KW-0732">Signal</keyword>
<dbReference type="InterPro" id="IPR028081">
    <property type="entry name" value="Leu-bd"/>
</dbReference>
<feature type="chain" id="PRO_5043585320" description="Leucine-binding protein domain-containing protein" evidence="3">
    <location>
        <begin position="23"/>
        <end position="411"/>
    </location>
</feature>
<keyword evidence="6" id="KW-1185">Reference proteome</keyword>
<dbReference type="InterPro" id="IPR051010">
    <property type="entry name" value="BCAA_transport"/>
</dbReference>
<sequence>MNFSHRLLGLFATLFIPLHSSADTSSINIYLDADRSNYIESARSIEQGIKTAFQEVDNTIQGRKDNFVVLDHKGNSVRSKKNMAKFLNDPDALVIFAGLHSPPLIKYREYINKNQILTLVPWAAGAPITRYPSKENWVFRLSIDDKKAGERMASFAVKDRKCKTPHLLLEETPWGKSNQRNMTLAIGNFGLAEPKVTWFNWGINESGARIKIREIKRANADCILMVSNASEGVQVVNAMASIPLEERLPIVSHWGITGGDFAEKVPHAIRSRLDLYVIQTCFSFLSSPETSLSTSVLEQAIQLFPSEIQTPNDINAPTGFIHGYDLSRVLIQALSQIELGEDMVENRAKVRLALESVDAPVKGLVKTYHTPFSAFSDDQPDAHEALGLEDLCMAKFNQTNNIAVIQKNNVR</sequence>
<dbReference type="SUPFAM" id="SSF53822">
    <property type="entry name" value="Periplasmic binding protein-like I"/>
    <property type="match status" value="1"/>
</dbReference>
<dbReference type="RefSeq" id="WP_126607465.1">
    <property type="nucleotide sequence ID" value="NZ_AP025145.1"/>
</dbReference>
<dbReference type="CDD" id="cd19979">
    <property type="entry name" value="PBP1_ABC_ligand_binding-like"/>
    <property type="match status" value="1"/>
</dbReference>
<organism evidence="5 6">
    <name type="scientific">Vibrio penaeicida</name>
    <dbReference type="NCBI Taxonomy" id="104609"/>
    <lineage>
        <taxon>Bacteria</taxon>
        <taxon>Pseudomonadati</taxon>
        <taxon>Pseudomonadota</taxon>
        <taxon>Gammaproteobacteria</taxon>
        <taxon>Vibrionales</taxon>
        <taxon>Vibrionaceae</taxon>
        <taxon>Vibrio</taxon>
    </lineage>
</organism>
<dbReference type="Proteomes" id="UP001156690">
    <property type="component" value="Unassembled WGS sequence"/>
</dbReference>
<evidence type="ECO:0000259" key="4">
    <source>
        <dbReference type="Pfam" id="PF13458"/>
    </source>
</evidence>
<feature type="signal peptide" evidence="3">
    <location>
        <begin position="1"/>
        <end position="22"/>
    </location>
</feature>
<dbReference type="PANTHER" id="PTHR30483:SF6">
    <property type="entry name" value="PERIPLASMIC BINDING PROTEIN OF ABC TRANSPORTER FOR NATURAL AMINO ACIDS"/>
    <property type="match status" value="1"/>
</dbReference>
<feature type="domain" description="Leucine-binding protein" evidence="4">
    <location>
        <begin position="34"/>
        <end position="357"/>
    </location>
</feature>
<protein>
    <recommendedName>
        <fullName evidence="4">Leucine-binding protein domain-containing protein</fullName>
    </recommendedName>
</protein>
<gene>
    <name evidence="5" type="ORF">GCM10007932_18800</name>
</gene>
<dbReference type="InterPro" id="IPR028082">
    <property type="entry name" value="Peripla_BP_I"/>
</dbReference>
<accession>A0AAV5NPI4</accession>
<proteinExistence type="inferred from homology"/>
<reference evidence="6" key="1">
    <citation type="journal article" date="2019" name="Int. J. Syst. Evol. Microbiol.">
        <title>The Global Catalogue of Microorganisms (GCM) 10K type strain sequencing project: providing services to taxonomists for standard genome sequencing and annotation.</title>
        <authorList>
            <consortium name="The Broad Institute Genomics Platform"/>
            <consortium name="The Broad Institute Genome Sequencing Center for Infectious Disease"/>
            <person name="Wu L."/>
            <person name="Ma J."/>
        </authorList>
    </citation>
    <scope>NUCLEOTIDE SEQUENCE [LARGE SCALE GENOMIC DNA]</scope>
    <source>
        <strain evidence="6">NBRC 15640</strain>
    </source>
</reference>
<evidence type="ECO:0000313" key="5">
    <source>
        <dbReference type="EMBL" id="GLQ72520.1"/>
    </source>
</evidence>
<evidence type="ECO:0000313" key="6">
    <source>
        <dbReference type="Proteomes" id="UP001156690"/>
    </source>
</evidence>
<dbReference type="AlphaFoldDB" id="A0AAV5NPI4"/>
<evidence type="ECO:0000256" key="2">
    <source>
        <dbReference type="ARBA" id="ARBA00022729"/>
    </source>
</evidence>
<dbReference type="Pfam" id="PF13458">
    <property type="entry name" value="Peripla_BP_6"/>
    <property type="match status" value="1"/>
</dbReference>
<evidence type="ECO:0000256" key="3">
    <source>
        <dbReference type="SAM" id="SignalP"/>
    </source>
</evidence>
<dbReference type="EMBL" id="BSNX01000016">
    <property type="protein sequence ID" value="GLQ72520.1"/>
    <property type="molecule type" value="Genomic_DNA"/>
</dbReference>
<evidence type="ECO:0000256" key="1">
    <source>
        <dbReference type="ARBA" id="ARBA00010062"/>
    </source>
</evidence>
<name>A0AAV5NPI4_9VIBR</name>
<dbReference type="PANTHER" id="PTHR30483">
    <property type="entry name" value="LEUCINE-SPECIFIC-BINDING PROTEIN"/>
    <property type="match status" value="1"/>
</dbReference>
<dbReference type="Gene3D" id="3.40.50.2300">
    <property type="match status" value="2"/>
</dbReference>